<dbReference type="GO" id="GO:0043527">
    <property type="term" value="C:tRNA methyltransferase complex"/>
    <property type="evidence" value="ECO:0007669"/>
    <property type="project" value="TreeGrafter"/>
</dbReference>
<comment type="subcellular location">
    <subcellularLocation>
        <location evidence="1">Nucleus</location>
    </subcellularLocation>
</comment>
<dbReference type="InterPro" id="IPR036322">
    <property type="entry name" value="WD40_repeat_dom_sf"/>
</dbReference>
<dbReference type="Gene3D" id="2.130.10.10">
    <property type="entry name" value="YVTN repeat-like/Quinoprotein amine dehydrogenase"/>
    <property type="match status" value="1"/>
</dbReference>
<feature type="region of interest" description="Disordered" evidence="7">
    <location>
        <begin position="223"/>
        <end position="247"/>
    </location>
</feature>
<dbReference type="SUPFAM" id="SSF50978">
    <property type="entry name" value="WD40 repeat-like"/>
    <property type="match status" value="1"/>
</dbReference>
<comment type="caution">
    <text evidence="8">The sequence shown here is derived from an EMBL/GenBank/DDBJ whole genome shotgun (WGS) entry which is preliminary data.</text>
</comment>
<dbReference type="OrthoDB" id="339900at2759"/>
<sequence>MKIPYNRVHARGDVLFAVRGGKIHSFGLLDGKHISTWQHPDVEKVASAVKAISEVQSEAAVAMEVDDAQGADESEPPAKRQKRQDDKDAGNAPAGDSETAAADVTAQEKDQAKFNGEGKGKGKKNDKNKKGKFESKGHHFARVPDRPVITQVTSTADGRHVLAVSGHDKVIWVFEHDGQGALTQLSQRTMPKRPSAVTIAPDSQIICADKFGDVYSLPLIMTPRSPSSTSRLSTPNPVTTRPSAPAANTLTVHSKRNLEALNHQKKQLELAKQNRDEAAKADGPDFELTLLLGHVSMLTALAIGESEGRRYILTGDRDEHVRVSRYIPQAHVIEAFCLGHREFVGDIVIPASRGEILVSGGGDEELFVWDWKAGKVLSKTRVLSLAREIAPETSKVAVSGLYSLLYPSESGNLSYVLAICEDIKAIFSWQLTAENTLNHPGVIQLPASPLHLSVSAADDNNAPPKLIVAMDPSQTAQAKSLHVFTLTMNDGRLAVDAEPSVHDESLEAAEMEASESEIRSLLYTVENLRKQTGGGEGAEGGAEVEKTPESPATEDR</sequence>
<dbReference type="HAMAP" id="MF_03056">
    <property type="entry name" value="TRM82"/>
    <property type="match status" value="1"/>
</dbReference>
<proteinExistence type="inferred from homology"/>
<dbReference type="GO" id="GO:0005634">
    <property type="term" value="C:nucleus"/>
    <property type="evidence" value="ECO:0007669"/>
    <property type="project" value="UniProtKB-SubCell"/>
</dbReference>
<evidence type="ECO:0000256" key="7">
    <source>
        <dbReference type="SAM" id="MobiDB-lite"/>
    </source>
</evidence>
<evidence type="ECO:0000256" key="1">
    <source>
        <dbReference type="ARBA" id="ARBA00004123"/>
    </source>
</evidence>
<dbReference type="Proteomes" id="UP000237481">
    <property type="component" value="Unassembled WGS sequence"/>
</dbReference>
<keyword evidence="5" id="KW-0539">Nucleus</keyword>
<feature type="compositionally biased region" description="Acidic residues" evidence="7">
    <location>
        <begin position="66"/>
        <end position="75"/>
    </location>
</feature>
<feature type="compositionally biased region" description="Basic and acidic residues" evidence="7">
    <location>
        <begin position="106"/>
        <end position="125"/>
    </location>
</feature>
<evidence type="ECO:0000313" key="8">
    <source>
        <dbReference type="EMBL" id="POR38249.1"/>
    </source>
</evidence>
<protein>
    <submittedName>
        <fullName evidence="8">tRNA (Guanine-N(7)-)-methyltransferase non-catalytic subunit TRM82</fullName>
    </submittedName>
</protein>
<dbReference type="STRING" id="94208.A0A2S4L742"/>
<evidence type="ECO:0000256" key="3">
    <source>
        <dbReference type="ARBA" id="ARBA00022694"/>
    </source>
</evidence>
<dbReference type="PANTHER" id="PTHR16288:SF0">
    <property type="entry name" value="TRNA (GUANINE-N(7)-)-METHYLTRANSFERASE NON-CATALYTIC SUBUNIT WDR4"/>
    <property type="match status" value="1"/>
</dbReference>
<feature type="compositionally biased region" description="Basic and acidic residues" evidence="7">
    <location>
        <begin position="131"/>
        <end position="143"/>
    </location>
</feature>
<dbReference type="InterPro" id="IPR015943">
    <property type="entry name" value="WD40/YVTN_repeat-like_dom_sf"/>
</dbReference>
<keyword evidence="2 6" id="KW-0853">WD repeat</keyword>
<dbReference type="InterPro" id="IPR001680">
    <property type="entry name" value="WD40_rpt"/>
</dbReference>
<organism evidence="8 9">
    <name type="scientific">Tolypocladium paradoxum</name>
    <dbReference type="NCBI Taxonomy" id="94208"/>
    <lineage>
        <taxon>Eukaryota</taxon>
        <taxon>Fungi</taxon>
        <taxon>Dikarya</taxon>
        <taxon>Ascomycota</taxon>
        <taxon>Pezizomycotina</taxon>
        <taxon>Sordariomycetes</taxon>
        <taxon>Hypocreomycetidae</taxon>
        <taxon>Hypocreales</taxon>
        <taxon>Ophiocordycipitaceae</taxon>
        <taxon>Tolypocladium</taxon>
    </lineage>
</organism>
<dbReference type="GO" id="GO:0008168">
    <property type="term" value="F:methyltransferase activity"/>
    <property type="evidence" value="ECO:0007669"/>
    <property type="project" value="UniProtKB-KW"/>
</dbReference>
<dbReference type="PROSITE" id="PS50082">
    <property type="entry name" value="WD_REPEATS_2"/>
    <property type="match status" value="1"/>
</dbReference>
<dbReference type="AlphaFoldDB" id="A0A2S4L742"/>
<reference evidence="8 9" key="1">
    <citation type="submission" date="2018-01" db="EMBL/GenBank/DDBJ databases">
        <title>Harnessing the power of phylogenomics to disentangle the directionality and signatures of interkingdom host jumping in the parasitic fungal genus Tolypocladium.</title>
        <authorList>
            <person name="Quandt C.A."/>
            <person name="Patterson W."/>
            <person name="Spatafora J.W."/>
        </authorList>
    </citation>
    <scope>NUCLEOTIDE SEQUENCE [LARGE SCALE GENOMIC DNA]</scope>
    <source>
        <strain evidence="8 9">NRBC 100945</strain>
    </source>
</reference>
<keyword evidence="8" id="KW-0489">Methyltransferase</keyword>
<feature type="region of interest" description="Disordered" evidence="7">
    <location>
        <begin position="66"/>
        <end position="143"/>
    </location>
</feature>
<feature type="compositionally biased region" description="Basic and acidic residues" evidence="7">
    <location>
        <begin position="543"/>
        <end position="556"/>
    </location>
</feature>
<feature type="repeat" description="WD" evidence="6">
    <location>
        <begin position="337"/>
        <end position="379"/>
    </location>
</feature>
<keyword evidence="3" id="KW-0819">tRNA processing</keyword>
<dbReference type="PANTHER" id="PTHR16288">
    <property type="entry name" value="WD40 REPEAT PROTEIN 4"/>
    <property type="match status" value="1"/>
</dbReference>
<keyword evidence="8" id="KW-0808">Transferase</keyword>
<dbReference type="GO" id="GO:0005829">
    <property type="term" value="C:cytosol"/>
    <property type="evidence" value="ECO:0007669"/>
    <property type="project" value="TreeGrafter"/>
</dbReference>
<evidence type="ECO:0000313" key="9">
    <source>
        <dbReference type="Proteomes" id="UP000237481"/>
    </source>
</evidence>
<dbReference type="GO" id="GO:0036265">
    <property type="term" value="P:RNA (guanine-N7)-methylation"/>
    <property type="evidence" value="ECO:0007669"/>
    <property type="project" value="InterPro"/>
</dbReference>
<name>A0A2S4L742_9HYPO</name>
<accession>A0A2S4L742</accession>
<gene>
    <name evidence="8" type="ORF">TPAR_01554</name>
</gene>
<feature type="non-terminal residue" evidence="8">
    <location>
        <position position="556"/>
    </location>
</feature>
<evidence type="ECO:0000256" key="5">
    <source>
        <dbReference type="ARBA" id="ARBA00023242"/>
    </source>
</evidence>
<keyword evidence="9" id="KW-1185">Reference proteome</keyword>
<feature type="compositionally biased region" description="Polar residues" evidence="7">
    <location>
        <begin position="236"/>
        <end position="247"/>
    </location>
</feature>
<dbReference type="GO" id="GO:0006400">
    <property type="term" value="P:tRNA modification"/>
    <property type="evidence" value="ECO:0007669"/>
    <property type="project" value="TreeGrafter"/>
</dbReference>
<evidence type="ECO:0000256" key="2">
    <source>
        <dbReference type="ARBA" id="ARBA00022574"/>
    </source>
</evidence>
<evidence type="ECO:0000256" key="4">
    <source>
        <dbReference type="ARBA" id="ARBA00022737"/>
    </source>
</evidence>
<dbReference type="InterPro" id="IPR028884">
    <property type="entry name" value="Trm82"/>
</dbReference>
<evidence type="ECO:0000256" key="6">
    <source>
        <dbReference type="PROSITE-ProRule" id="PRU00221"/>
    </source>
</evidence>
<keyword evidence="4" id="KW-0677">Repeat</keyword>
<feature type="compositionally biased region" description="Low complexity" evidence="7">
    <location>
        <begin position="223"/>
        <end position="235"/>
    </location>
</feature>
<dbReference type="SMART" id="SM00320">
    <property type="entry name" value="WD40"/>
    <property type="match status" value="3"/>
</dbReference>
<dbReference type="EMBL" id="PKSG01000156">
    <property type="protein sequence ID" value="POR38249.1"/>
    <property type="molecule type" value="Genomic_DNA"/>
</dbReference>
<feature type="region of interest" description="Disordered" evidence="7">
    <location>
        <begin position="529"/>
        <end position="556"/>
    </location>
</feature>